<evidence type="ECO:0000256" key="8">
    <source>
        <dbReference type="ARBA" id="ARBA00023211"/>
    </source>
</evidence>
<keyword evidence="5" id="KW-0547">Nucleotide-binding</keyword>
<feature type="non-terminal residue" evidence="12">
    <location>
        <position position="1"/>
    </location>
</feature>
<comment type="similarity">
    <text evidence="2">Belongs to the phosphoenolpyruvate carboxykinase [GTP] family.</text>
</comment>
<gene>
    <name evidence="12" type="ORF">S01H4_55220</name>
</gene>
<accession>X1EBE8</accession>
<evidence type="ECO:0000256" key="7">
    <source>
        <dbReference type="ARBA" id="ARBA00023134"/>
    </source>
</evidence>
<evidence type="ECO:0000256" key="3">
    <source>
        <dbReference type="ARBA" id="ARBA00012306"/>
    </source>
</evidence>
<evidence type="ECO:0000256" key="2">
    <source>
        <dbReference type="ARBA" id="ARBA00005796"/>
    </source>
</evidence>
<comment type="caution">
    <text evidence="12">The sequence shown here is derived from an EMBL/GenBank/DDBJ whole genome shotgun (WGS) entry which is preliminary data.</text>
</comment>
<evidence type="ECO:0000256" key="4">
    <source>
        <dbReference type="ARBA" id="ARBA00022723"/>
    </source>
</evidence>
<evidence type="ECO:0000259" key="11">
    <source>
        <dbReference type="Pfam" id="PF17297"/>
    </source>
</evidence>
<sequence length="251" mass="27742">KGVELGANFNCLDKEEGVREVKDILKDSMVKAKMIVRFFSLGPIGSPFSILCLQITDSGYVAHAEDILYRPAYEEFKREGGAAYFFRFLHSAGELKGKVSKNIEKRRVYIDIEDGIVYSTNTQYGGNTIGLKKLALRQAINKASKEGWLAEHMFLMGVHGPEGRVTYFSGAFPSACGKTSTSMLEKESIIGDDIAYLKNIDGRVYGINVERGIFGIARDVNPVDDPIIYDTLTSPGDVIFANVLYTDEGKP</sequence>
<dbReference type="Gene3D" id="3.40.449.10">
    <property type="entry name" value="Phosphoenolpyruvate Carboxykinase, domain 1"/>
    <property type="match status" value="1"/>
</dbReference>
<dbReference type="GO" id="GO:0005525">
    <property type="term" value="F:GTP binding"/>
    <property type="evidence" value="ECO:0007669"/>
    <property type="project" value="UniProtKB-KW"/>
</dbReference>
<protein>
    <recommendedName>
        <fullName evidence="3">phosphoenolpyruvate carboxykinase (GTP)</fullName>
        <ecNumber evidence="3">4.1.1.32</ecNumber>
    </recommendedName>
</protein>
<reference evidence="12" key="1">
    <citation type="journal article" date="2014" name="Front. Microbiol.">
        <title>High frequency of phylogenetically diverse reductive dehalogenase-homologous genes in deep subseafloor sedimentary metagenomes.</title>
        <authorList>
            <person name="Kawai M."/>
            <person name="Futagami T."/>
            <person name="Toyoda A."/>
            <person name="Takaki Y."/>
            <person name="Nishi S."/>
            <person name="Hori S."/>
            <person name="Arai W."/>
            <person name="Tsubouchi T."/>
            <person name="Morono Y."/>
            <person name="Uchiyama I."/>
            <person name="Ito T."/>
            <person name="Fujiyama A."/>
            <person name="Inagaki F."/>
            <person name="Takami H."/>
        </authorList>
    </citation>
    <scope>NUCLEOTIDE SEQUENCE</scope>
    <source>
        <strain evidence="12">Expedition CK06-06</strain>
    </source>
</reference>
<feature type="domain" description="Phosphoenolpyruvate carboxykinase GTP-utilising N-terminal" evidence="11">
    <location>
        <begin position="6"/>
        <end position="143"/>
    </location>
</feature>
<dbReference type="Pfam" id="PF00821">
    <property type="entry name" value="PEPCK_GTP"/>
    <property type="match status" value="1"/>
</dbReference>
<dbReference type="SUPFAM" id="SSF53795">
    <property type="entry name" value="PEP carboxykinase-like"/>
    <property type="match status" value="1"/>
</dbReference>
<dbReference type="EC" id="4.1.1.32" evidence="3"/>
<dbReference type="GO" id="GO:0006107">
    <property type="term" value="P:oxaloacetate metabolic process"/>
    <property type="evidence" value="ECO:0007669"/>
    <property type="project" value="TreeGrafter"/>
</dbReference>
<dbReference type="AlphaFoldDB" id="X1EBE8"/>
<dbReference type="Pfam" id="PF17297">
    <property type="entry name" value="PEPCK_N"/>
    <property type="match status" value="1"/>
</dbReference>
<dbReference type="GO" id="GO:0071333">
    <property type="term" value="P:cellular response to glucose stimulus"/>
    <property type="evidence" value="ECO:0007669"/>
    <property type="project" value="TreeGrafter"/>
</dbReference>
<evidence type="ECO:0000256" key="5">
    <source>
        <dbReference type="ARBA" id="ARBA00022741"/>
    </source>
</evidence>
<dbReference type="InterPro" id="IPR018091">
    <property type="entry name" value="PEP_carboxykin_GTP_CS"/>
</dbReference>
<dbReference type="GO" id="GO:0042594">
    <property type="term" value="P:response to starvation"/>
    <property type="evidence" value="ECO:0007669"/>
    <property type="project" value="TreeGrafter"/>
</dbReference>
<dbReference type="SUPFAM" id="SSF68923">
    <property type="entry name" value="PEP carboxykinase N-terminal domain"/>
    <property type="match status" value="1"/>
</dbReference>
<dbReference type="Gene3D" id="3.90.228.20">
    <property type="match status" value="1"/>
</dbReference>
<evidence type="ECO:0000256" key="9">
    <source>
        <dbReference type="ARBA" id="ARBA00023239"/>
    </source>
</evidence>
<dbReference type="GO" id="GO:0046327">
    <property type="term" value="P:glycerol biosynthetic process from pyruvate"/>
    <property type="evidence" value="ECO:0007669"/>
    <property type="project" value="TreeGrafter"/>
</dbReference>
<keyword evidence="4" id="KW-0479">Metal-binding</keyword>
<dbReference type="EMBL" id="BART01031845">
    <property type="protein sequence ID" value="GAH17700.1"/>
    <property type="molecule type" value="Genomic_DNA"/>
</dbReference>
<dbReference type="PANTHER" id="PTHR11561:SF0">
    <property type="entry name" value="PHOSPHOENOLPYRUVATE CARBOXYKINASE [GTP]-RELATED"/>
    <property type="match status" value="1"/>
</dbReference>
<evidence type="ECO:0000313" key="12">
    <source>
        <dbReference type="EMBL" id="GAH17700.1"/>
    </source>
</evidence>
<dbReference type="InterPro" id="IPR035077">
    <property type="entry name" value="PEP_carboxykinase_GTP_C"/>
</dbReference>
<dbReference type="GO" id="GO:0019543">
    <property type="term" value="P:propionate catabolic process"/>
    <property type="evidence" value="ECO:0007669"/>
    <property type="project" value="TreeGrafter"/>
</dbReference>
<dbReference type="InterPro" id="IPR008210">
    <property type="entry name" value="PEP_carboxykinase_N"/>
</dbReference>
<dbReference type="InterPro" id="IPR013035">
    <property type="entry name" value="PEP_carboxykinase_C"/>
</dbReference>
<dbReference type="GO" id="GO:0030145">
    <property type="term" value="F:manganese ion binding"/>
    <property type="evidence" value="ECO:0007669"/>
    <property type="project" value="TreeGrafter"/>
</dbReference>
<dbReference type="InterPro" id="IPR008209">
    <property type="entry name" value="PEP_carboxykinase_GTP"/>
</dbReference>
<dbReference type="InterPro" id="IPR035078">
    <property type="entry name" value="PEP_carboxykinase_GTP_N"/>
</dbReference>
<evidence type="ECO:0000256" key="1">
    <source>
        <dbReference type="ARBA" id="ARBA00001936"/>
    </source>
</evidence>
<keyword evidence="7" id="KW-0342">GTP-binding</keyword>
<comment type="cofactor">
    <cofactor evidence="1">
        <name>Mn(2+)</name>
        <dbReference type="ChEBI" id="CHEBI:29035"/>
    </cofactor>
</comment>
<keyword evidence="6" id="KW-0210">Decarboxylase</keyword>
<evidence type="ECO:0000256" key="6">
    <source>
        <dbReference type="ARBA" id="ARBA00022793"/>
    </source>
</evidence>
<keyword evidence="8" id="KW-0464">Manganese</keyword>
<feature type="non-terminal residue" evidence="12">
    <location>
        <position position="251"/>
    </location>
</feature>
<keyword evidence="9" id="KW-0456">Lyase</keyword>
<name>X1EBE8_9ZZZZ</name>
<dbReference type="GO" id="GO:0006094">
    <property type="term" value="P:gluconeogenesis"/>
    <property type="evidence" value="ECO:0007669"/>
    <property type="project" value="InterPro"/>
</dbReference>
<dbReference type="GO" id="GO:0033993">
    <property type="term" value="P:response to lipid"/>
    <property type="evidence" value="ECO:0007669"/>
    <property type="project" value="TreeGrafter"/>
</dbReference>
<organism evidence="12">
    <name type="scientific">marine sediment metagenome</name>
    <dbReference type="NCBI Taxonomy" id="412755"/>
    <lineage>
        <taxon>unclassified sequences</taxon>
        <taxon>metagenomes</taxon>
        <taxon>ecological metagenomes</taxon>
    </lineage>
</organism>
<dbReference type="GO" id="GO:0005829">
    <property type="term" value="C:cytosol"/>
    <property type="evidence" value="ECO:0007669"/>
    <property type="project" value="TreeGrafter"/>
</dbReference>
<proteinExistence type="inferred from homology"/>
<feature type="domain" description="Phosphoenolpyruvate carboxykinase C-terminal P-loop" evidence="10">
    <location>
        <begin position="148"/>
        <end position="250"/>
    </location>
</feature>
<dbReference type="PANTHER" id="PTHR11561">
    <property type="entry name" value="PHOSPHOENOLPYRUVATE CARBOXYKINASE"/>
    <property type="match status" value="1"/>
</dbReference>
<evidence type="ECO:0000259" key="10">
    <source>
        <dbReference type="Pfam" id="PF00821"/>
    </source>
</evidence>
<dbReference type="PROSITE" id="PS00505">
    <property type="entry name" value="PEPCK_GTP"/>
    <property type="match status" value="1"/>
</dbReference>
<dbReference type="GO" id="GO:0004613">
    <property type="term" value="F:phosphoenolpyruvate carboxykinase (GTP) activity"/>
    <property type="evidence" value="ECO:0007669"/>
    <property type="project" value="UniProtKB-EC"/>
</dbReference>